<protein>
    <submittedName>
        <fullName evidence="1">Uncharacterized protein</fullName>
    </submittedName>
</protein>
<dbReference type="AlphaFoldDB" id="A0A2S2QZF1"/>
<sequence length="106" mass="11587">MLKHSFRYEGVRDQDVCSKGETGPYYKRRLDSVNRGFSFRTSKGRSIHPSLIITHNGPVSLEAGFGRFAAMIRSTGLLNRCVSSVLSSSLESLSPVVDNAGPVRAV</sequence>
<organism evidence="1">
    <name type="scientific">Sipha flava</name>
    <name type="common">yellow sugarcane aphid</name>
    <dbReference type="NCBI Taxonomy" id="143950"/>
    <lineage>
        <taxon>Eukaryota</taxon>
        <taxon>Metazoa</taxon>
        <taxon>Ecdysozoa</taxon>
        <taxon>Arthropoda</taxon>
        <taxon>Hexapoda</taxon>
        <taxon>Insecta</taxon>
        <taxon>Pterygota</taxon>
        <taxon>Neoptera</taxon>
        <taxon>Paraneoptera</taxon>
        <taxon>Hemiptera</taxon>
        <taxon>Sternorrhyncha</taxon>
        <taxon>Aphidomorpha</taxon>
        <taxon>Aphidoidea</taxon>
        <taxon>Aphididae</taxon>
        <taxon>Sipha</taxon>
    </lineage>
</organism>
<gene>
    <name evidence="1" type="ORF">g.162039</name>
</gene>
<dbReference type="EMBL" id="GGMS01013850">
    <property type="protein sequence ID" value="MBY83053.1"/>
    <property type="molecule type" value="Transcribed_RNA"/>
</dbReference>
<proteinExistence type="predicted"/>
<accession>A0A2S2QZF1</accession>
<evidence type="ECO:0000313" key="1">
    <source>
        <dbReference type="EMBL" id="MBY83053.1"/>
    </source>
</evidence>
<name>A0A2S2QZF1_9HEMI</name>
<reference evidence="1" key="1">
    <citation type="submission" date="2018-04" db="EMBL/GenBank/DDBJ databases">
        <title>Transcriptome assembly of Sipha flava.</title>
        <authorList>
            <person name="Scully E.D."/>
            <person name="Geib S.M."/>
            <person name="Palmer N.A."/>
            <person name="Koch K."/>
            <person name="Bradshaw J."/>
            <person name="Heng-Moss T."/>
            <person name="Sarath G."/>
        </authorList>
    </citation>
    <scope>NUCLEOTIDE SEQUENCE</scope>
</reference>